<organism evidence="1 2">
    <name type="scientific">Xanthomonas sontii</name>
    <dbReference type="NCBI Taxonomy" id="2650745"/>
    <lineage>
        <taxon>Bacteria</taxon>
        <taxon>Pseudomonadati</taxon>
        <taxon>Pseudomonadota</taxon>
        <taxon>Gammaproteobacteria</taxon>
        <taxon>Lysobacterales</taxon>
        <taxon>Lysobacteraceae</taxon>
        <taxon>Xanthomonas</taxon>
    </lineage>
</organism>
<comment type="caution">
    <text evidence="1">The sequence shown here is derived from an EMBL/GenBank/DDBJ whole genome shotgun (WGS) entry which is preliminary data.</text>
</comment>
<gene>
    <name evidence="1" type="ORF">GIY22_20310</name>
</gene>
<evidence type="ECO:0000313" key="1">
    <source>
        <dbReference type="EMBL" id="MRH76977.1"/>
    </source>
</evidence>
<dbReference type="EMBL" id="WJPM01000026">
    <property type="protein sequence ID" value="MRH76977.1"/>
    <property type="molecule type" value="Genomic_DNA"/>
</dbReference>
<protein>
    <submittedName>
        <fullName evidence="1">Uncharacterized protein</fullName>
    </submittedName>
</protein>
<dbReference type="RefSeq" id="WP_150409203.1">
    <property type="nucleotide sequence ID" value="NZ_NMPO01000010.1"/>
</dbReference>
<dbReference type="Proteomes" id="UP000437931">
    <property type="component" value="Unassembled WGS sequence"/>
</dbReference>
<accession>A0ABW9Q161</accession>
<evidence type="ECO:0000313" key="2">
    <source>
        <dbReference type="Proteomes" id="UP000437931"/>
    </source>
</evidence>
<name>A0ABW9Q161_9XANT</name>
<reference evidence="2" key="1">
    <citation type="submission" date="2019-11" db="EMBL/GenBank/DDBJ databases">
        <title>First report of rice panicle blight caused by Xanthomonas sp. in Iran.</title>
        <authorList>
            <person name="Mirghasempour S.A."/>
            <person name="Huang S."/>
            <person name="Brady C.L."/>
            <person name="Studholme D.J."/>
        </authorList>
    </citation>
    <scope>NUCLEOTIDE SEQUENCE [LARGE SCALE GENOMIC DNA]</scope>
    <source>
        <strain evidence="2">SAM114</strain>
    </source>
</reference>
<sequence length="302" mass="33232">MVCVAYIRKPVVSGKVRAIFILQISNEKLGLAPIDEIFVDRGFSSIQGEMALATAIFGPDSYQKFVENQSFPALFVAANGRESELGVRLAESEATSREEVKKAVAIILNDPVLDFLRKRDLLVRFFPEQLGQMLSAHLPAYQESVEQEVENLCIVTRGAAIDLKGGEAIVARKQIFNEVARDAFAKIGLSVAGEKDGLLHFSGVGSDGAKISAQMEPSSLTRVYSTHTWPTIRYWPLMPFSFVVKKRAKGEKKAAFMMPPEVQSLAALRLGRYEDSHSLEIAVRALALWIELGFFGGPPKKG</sequence>
<proteinExistence type="predicted"/>
<keyword evidence="2" id="KW-1185">Reference proteome</keyword>